<comment type="caution">
    <text evidence="1">The sequence shown here is derived from an EMBL/GenBank/DDBJ whole genome shotgun (WGS) entry which is preliminary data.</text>
</comment>
<dbReference type="EMBL" id="CM039439">
    <property type="protein sequence ID" value="KAI4295930.1"/>
    <property type="molecule type" value="Genomic_DNA"/>
</dbReference>
<name>A0ACB9KFG4_BAUVA</name>
<organism evidence="1 2">
    <name type="scientific">Bauhinia variegata</name>
    <name type="common">Purple orchid tree</name>
    <name type="synonym">Phanera variegata</name>
    <dbReference type="NCBI Taxonomy" id="167791"/>
    <lineage>
        <taxon>Eukaryota</taxon>
        <taxon>Viridiplantae</taxon>
        <taxon>Streptophyta</taxon>
        <taxon>Embryophyta</taxon>
        <taxon>Tracheophyta</taxon>
        <taxon>Spermatophyta</taxon>
        <taxon>Magnoliopsida</taxon>
        <taxon>eudicotyledons</taxon>
        <taxon>Gunneridae</taxon>
        <taxon>Pentapetalae</taxon>
        <taxon>rosids</taxon>
        <taxon>fabids</taxon>
        <taxon>Fabales</taxon>
        <taxon>Fabaceae</taxon>
        <taxon>Cercidoideae</taxon>
        <taxon>Cercideae</taxon>
        <taxon>Bauhiniinae</taxon>
        <taxon>Bauhinia</taxon>
    </lineage>
</organism>
<proteinExistence type="predicted"/>
<evidence type="ECO:0000313" key="1">
    <source>
        <dbReference type="EMBL" id="KAI4295930.1"/>
    </source>
</evidence>
<gene>
    <name evidence="1" type="ORF">L6164_035923</name>
</gene>
<protein>
    <submittedName>
        <fullName evidence="1">Uncharacterized protein</fullName>
    </submittedName>
</protein>
<evidence type="ECO:0000313" key="2">
    <source>
        <dbReference type="Proteomes" id="UP000828941"/>
    </source>
</evidence>
<reference evidence="1 2" key="1">
    <citation type="journal article" date="2022" name="DNA Res.">
        <title>Chromosomal-level genome assembly of the orchid tree Bauhinia variegata (Leguminosae; Cercidoideae) supports the allotetraploid origin hypothesis of Bauhinia.</title>
        <authorList>
            <person name="Zhong Y."/>
            <person name="Chen Y."/>
            <person name="Zheng D."/>
            <person name="Pang J."/>
            <person name="Liu Y."/>
            <person name="Luo S."/>
            <person name="Meng S."/>
            <person name="Qian L."/>
            <person name="Wei D."/>
            <person name="Dai S."/>
            <person name="Zhou R."/>
        </authorList>
    </citation>
    <scope>NUCLEOTIDE SEQUENCE [LARGE SCALE GENOMIC DNA]</scope>
    <source>
        <strain evidence="1">BV-YZ2020</strain>
    </source>
</reference>
<accession>A0ACB9KFG4</accession>
<keyword evidence="2" id="KW-1185">Reference proteome</keyword>
<sequence length="508" mass="56057">MEWTRGRTVGRGSTATVSIAKSHQTGDVFAVKSAELSQSEFLKREQRILSTLMSCPQIVSYKGCDVTLENGAFLYNLFVEYAPHGTLSDAIRNGGLHEEAPIRTYARQILLGLNHLHSNGIVHCDIKGQNLLITDEGVKIADLGCARRVGDSDGVIAGTPLFMAPEVARGEQQGFPADVWALGCTMLEMITGKARWGDVSDPVAALYRIGFSDEVPELPCFVSEKGKDFLSNCLKRDPNERWSASELLKHEFVKESKPETDGLTQTLDTPTSVLDPSFWDSMSTEESETIQNPTRNYSESGRHRIHRLCGEATTSFGGMPNWQWDDNWVTVRSNNGESHEGNMQQGDENSEICCGGSQSNCTITSREGENHQNTITVAITELSICNLSNSNSNSSCNRIQNCCNRVSLSDCASACVNNVGKAILDPQTKDIVQSSILFLIINFKHLIQVSVSPSLRRFGLERECNFNVFTGIDTLSDTLCNPYQPFDKLVFGCNRHGRSSLEVHFMGF</sequence>
<dbReference type="Proteomes" id="UP000828941">
    <property type="component" value="Chromosome 14"/>
</dbReference>